<comment type="caution">
    <text evidence="1">The sequence shown here is derived from an EMBL/GenBank/DDBJ whole genome shotgun (WGS) entry which is preliminary data.</text>
</comment>
<dbReference type="AlphaFoldDB" id="A0ABD4KFE9"/>
<evidence type="ECO:0000313" key="1">
    <source>
        <dbReference type="EMBL" id="MBF4180591.1"/>
    </source>
</evidence>
<gene>
    <name evidence="1" type="ORF">ISP11_22290</name>
</gene>
<evidence type="ECO:0000313" key="2">
    <source>
        <dbReference type="Proteomes" id="UP000628560"/>
    </source>
</evidence>
<evidence type="ECO:0008006" key="3">
    <source>
        <dbReference type="Google" id="ProtNLM"/>
    </source>
</evidence>
<dbReference type="RefSeq" id="WP_194514400.1">
    <property type="nucleotide sequence ID" value="NZ_JADIXP010000022.1"/>
</dbReference>
<dbReference type="EMBL" id="JADIXP010000022">
    <property type="protein sequence ID" value="MBF4180591.1"/>
    <property type="molecule type" value="Genomic_DNA"/>
</dbReference>
<organism evidence="1 2">
    <name type="scientific">Lelliottia nimipressuralis</name>
    <dbReference type="NCBI Taxonomy" id="69220"/>
    <lineage>
        <taxon>Bacteria</taxon>
        <taxon>Pseudomonadati</taxon>
        <taxon>Pseudomonadota</taxon>
        <taxon>Gammaproteobacteria</taxon>
        <taxon>Enterobacterales</taxon>
        <taxon>Enterobacteriaceae</taxon>
        <taxon>Lelliottia</taxon>
    </lineage>
</organism>
<accession>A0ABD4KFE9</accession>
<dbReference type="Proteomes" id="UP000628560">
    <property type="component" value="Unassembled WGS sequence"/>
</dbReference>
<proteinExistence type="predicted"/>
<protein>
    <recommendedName>
        <fullName evidence="3">Injection protein</fullName>
    </recommendedName>
</protein>
<sequence length="646" mass="68585">MSFSTVLPNGYQMTDIPDGTSWVEIANDAIKHGHAMPQDFQAYPDIYSQLAPPHTEQQKISAPHARGVLAQQNAGNVERLTDDARSLQQSDPIAAASMGQSAMLAANAQSIDEHPQAAALAVGLALAPVTAGLSLPTAYVADAGSSLALDSAEHVAETGGTDAFPEHPLLDVTLPVPGLAHAVAAPVKKVAGLVAGAATPIGKAVWDGVSELGEDIGVNSLLRRFSPRTAATVKGMADGGALDSSAERVVDEPPAAATVAEGEQFSPEDYKTRVKTVAQGADRAQAEQALYDQKFMEHATRLHSAVEGTSYAGGALKSGSTRAEGQSSKDALTFYRAAIAPYESSVIPRDELLAKRLDLIDAPYFEILARTDSAEIDNLITKIDAGGEVDPAHFLDALEAYRVNQEAQINAYAKRLPQHYASDLRELARQVPDVNKFLSDAARMGVEPAKVAPKVAKDYQQGFTAAISEHANGVEKSLRAEADSITEQMAKIQREQKNNPRLKAVLTAMSHSHDTLEKMADNIQYGLEKGTMKGGVSPEEVGMLRSMAHTHDAAAHIEGLYLKYRAIESGFAALPGARTAMENAPLTERLLNAGETALTIKTLGANRALKAAVPSAIAGPALRVRKAIETRRALKEVNKLVEDSKK</sequence>
<name>A0ABD4KFE9_9ENTR</name>
<reference evidence="1 2" key="1">
    <citation type="submission" date="2020-11" db="EMBL/GenBank/DDBJ databases">
        <title>Identification of Lelliottia nimipressuralis from Wound Infection by Whole Genome-Based Bacterial Identification.</title>
        <authorList>
            <person name="Navarathna D.H."/>
            <person name="Choi H."/>
            <person name="Jinadatha C."/>
            <person name="Chatterjee P."/>
            <person name="Hwang M."/>
        </authorList>
    </citation>
    <scope>NUCLEOTIDE SEQUENCE [LARGE SCALE GENOMIC DNA]</scope>
    <source>
        <strain evidence="1 2">DN2020</strain>
    </source>
</reference>